<reference evidence="5" key="1">
    <citation type="journal article" date="2020" name="Stud. Mycol.">
        <title>101 Dothideomycetes genomes: a test case for predicting lifestyles and emergence of pathogens.</title>
        <authorList>
            <person name="Haridas S."/>
            <person name="Albert R."/>
            <person name="Binder M."/>
            <person name="Bloem J."/>
            <person name="Labutti K."/>
            <person name="Salamov A."/>
            <person name="Andreopoulos B."/>
            <person name="Baker S."/>
            <person name="Barry K."/>
            <person name="Bills G."/>
            <person name="Bluhm B."/>
            <person name="Cannon C."/>
            <person name="Castanera R."/>
            <person name="Culley D."/>
            <person name="Daum C."/>
            <person name="Ezra D."/>
            <person name="Gonzalez J."/>
            <person name="Henrissat B."/>
            <person name="Kuo A."/>
            <person name="Liang C."/>
            <person name="Lipzen A."/>
            <person name="Lutzoni F."/>
            <person name="Magnuson J."/>
            <person name="Mondo S."/>
            <person name="Nolan M."/>
            <person name="Ohm R."/>
            <person name="Pangilinan J."/>
            <person name="Park H.-J."/>
            <person name="Ramirez L."/>
            <person name="Alfaro M."/>
            <person name="Sun H."/>
            <person name="Tritt A."/>
            <person name="Yoshinaga Y."/>
            <person name="Zwiers L.-H."/>
            <person name="Turgeon B."/>
            <person name="Goodwin S."/>
            <person name="Spatafora J."/>
            <person name="Crous P."/>
            <person name="Grigoriev I."/>
        </authorList>
    </citation>
    <scope>NUCLEOTIDE SEQUENCE</scope>
    <source>
        <strain evidence="5">CBS 107.79</strain>
    </source>
</reference>
<evidence type="ECO:0000313" key="5">
    <source>
        <dbReference type="EMBL" id="KAF1975847.1"/>
    </source>
</evidence>
<proteinExistence type="inferred from homology"/>
<keyword evidence="6" id="KW-1185">Reference proteome</keyword>
<accession>A0A6A5VRG7</accession>
<evidence type="ECO:0000256" key="3">
    <source>
        <dbReference type="ARBA" id="ARBA00044493"/>
    </source>
</evidence>
<dbReference type="EMBL" id="ML976669">
    <property type="protein sequence ID" value="KAF1975847.1"/>
    <property type="molecule type" value="Genomic_DNA"/>
</dbReference>
<gene>
    <name evidence="5" type="ORF">BU23DRAFT_579044</name>
</gene>
<keyword evidence="2" id="KW-0677">Repeat</keyword>
<sequence length="608" mass="69596">MAECGKHEPVGRRIQYLYGVFSHGHEEQALREWEQDHAGANKLPRHDYKPEHLDVGARMFALHGCPDRAREIMEELFQLYPTWNSSIAKAVFRAHTKSASVGHHDLAEGIYKGHKQRSSKEMTLQDYDAYFVGFLEARHLPNAMAVFHDMVRQGRLATSLYPAEIEKVLARLHKLYRLGKDIVEINDIGLEAIELLPEAYHSHVYGHWMRAALGSSAPEASVEVLQFMVNRDFHPQTVHCNLFLKVLFRTKDTPHVLKAEDLGWRMIENARKAPIGKLPHAPASELISQWPKWIHERQMLMSNKEIAGKLPSANVTTFALMMRHHAAKLQWEHVDYLARQLKESGLHSNTEIMNILMDNKCRQGKFSEVWEIYRSLTDGPEGSPGVFPDGASIRCLWKTLRLALGDFATRDDPDLPRPRELLAETVQWWTRCRSRPDAERFRMGLAGPDHGALSSLMLHCFSYSKDLAGSLVSLHILRKHFLIFPSDTVAEVLQKHAAWVDLQRSTPQERSHFNRTGAHQQTLDKLGRIYYILEEQRKQRTGIAEEDYNRLSDEEIGDIGLNLLSEFVRVVMKRSYPPEEVEVMINQAKDEAGVPEMSTGDMDAFQVA</sequence>
<evidence type="ECO:0000313" key="6">
    <source>
        <dbReference type="Proteomes" id="UP000800036"/>
    </source>
</evidence>
<name>A0A6A5VRG7_9PLEO</name>
<dbReference type="PANTHER" id="PTHR47936">
    <property type="entry name" value="PPR_LONG DOMAIN-CONTAINING PROTEIN"/>
    <property type="match status" value="1"/>
</dbReference>
<dbReference type="Proteomes" id="UP000800036">
    <property type="component" value="Unassembled WGS sequence"/>
</dbReference>
<comment type="function">
    <text evidence="3">Regulates mitochondrial small subunit maturation by controlling 15S rRNA 5'-end processing. Localizes to the 5' precursor of the 15S rRNA in a position that is subsequently occupied by mS47 in the mature yeast mtSSU. Uses structure and sequence-specific RNA recognition, binding to a single-stranded region of the precursor and specifically recognizing bases -6 to -1. The exchange of Ccm1 for mS47 is coupled to the irreversible removal of precursor rRNA that is accompanied by conformational changes of the mitoribosomal proteins uS5m and mS26. These conformational changes signal completion of 5'-end rRNA processing through protection of the mature 5'-end of the 15S rRNA and stabilization of mS47. The removal of the 5' precursor together with the dissociation of Ccm1 may be catalyzed by the 5'-3' exoribonuclease Pet127. Involved in the specific removal of group I introns in mitochondrial encoded transcripts.</text>
</comment>
<evidence type="ECO:0008006" key="7">
    <source>
        <dbReference type="Google" id="ProtNLM"/>
    </source>
</evidence>
<dbReference type="Gene3D" id="1.25.40.10">
    <property type="entry name" value="Tetratricopeptide repeat domain"/>
    <property type="match status" value="2"/>
</dbReference>
<evidence type="ECO:0000256" key="2">
    <source>
        <dbReference type="ARBA" id="ARBA00022737"/>
    </source>
</evidence>
<comment type="similarity">
    <text evidence="1">Belongs to the CCM1 family.</text>
</comment>
<evidence type="ECO:0000256" key="4">
    <source>
        <dbReference type="ARBA" id="ARBA00044511"/>
    </source>
</evidence>
<protein>
    <recommendedName>
        <fullName evidence="7">Pentatricopeptide repeat protein</fullName>
    </recommendedName>
</protein>
<dbReference type="OrthoDB" id="185373at2759"/>
<comment type="subunit">
    <text evidence="4">Binds to mitochondrial small subunit 15S rRNA.</text>
</comment>
<dbReference type="InterPro" id="IPR011990">
    <property type="entry name" value="TPR-like_helical_dom_sf"/>
</dbReference>
<evidence type="ECO:0000256" key="1">
    <source>
        <dbReference type="ARBA" id="ARBA00006192"/>
    </source>
</evidence>
<dbReference type="PANTHER" id="PTHR47936:SF1">
    <property type="entry name" value="PENTATRICOPEPTIDE REPEAT-CONTAINING PROTEIN GUN1, CHLOROPLASTIC"/>
    <property type="match status" value="1"/>
</dbReference>
<organism evidence="5 6">
    <name type="scientific">Bimuria novae-zelandiae CBS 107.79</name>
    <dbReference type="NCBI Taxonomy" id="1447943"/>
    <lineage>
        <taxon>Eukaryota</taxon>
        <taxon>Fungi</taxon>
        <taxon>Dikarya</taxon>
        <taxon>Ascomycota</taxon>
        <taxon>Pezizomycotina</taxon>
        <taxon>Dothideomycetes</taxon>
        <taxon>Pleosporomycetidae</taxon>
        <taxon>Pleosporales</taxon>
        <taxon>Massarineae</taxon>
        <taxon>Didymosphaeriaceae</taxon>
        <taxon>Bimuria</taxon>
    </lineage>
</organism>
<dbReference type="AlphaFoldDB" id="A0A6A5VRG7"/>